<evidence type="ECO:0000256" key="2">
    <source>
        <dbReference type="ARBA" id="ARBA00009387"/>
    </source>
</evidence>
<evidence type="ECO:0000259" key="5">
    <source>
        <dbReference type="Pfam" id="PF01464"/>
    </source>
</evidence>
<feature type="chain" id="PRO_5011548206" evidence="4">
    <location>
        <begin position="25"/>
        <end position="784"/>
    </location>
</feature>
<dbReference type="GO" id="GO:0042597">
    <property type="term" value="C:periplasmic space"/>
    <property type="evidence" value="ECO:0007669"/>
    <property type="project" value="InterPro"/>
</dbReference>
<dbReference type="RefSeq" id="WP_245731331.1">
    <property type="nucleotide sequence ID" value="NZ_FOCI01000004.1"/>
</dbReference>
<dbReference type="CDD" id="cd13401">
    <property type="entry name" value="Slt70-like"/>
    <property type="match status" value="1"/>
</dbReference>
<evidence type="ECO:0000256" key="4">
    <source>
        <dbReference type="SAM" id="SignalP"/>
    </source>
</evidence>
<evidence type="ECO:0000313" key="7">
    <source>
        <dbReference type="Proteomes" id="UP000199585"/>
    </source>
</evidence>
<dbReference type="STRING" id="245187.SAMN04488003_10494"/>
<dbReference type="PANTHER" id="PTHR37423:SF2">
    <property type="entry name" value="MEMBRANE-BOUND LYTIC MUREIN TRANSGLYCOSYLASE C"/>
    <property type="match status" value="1"/>
</dbReference>
<dbReference type="PANTHER" id="PTHR37423">
    <property type="entry name" value="SOLUBLE LYTIC MUREIN TRANSGLYCOSYLASE-RELATED"/>
    <property type="match status" value="1"/>
</dbReference>
<dbReference type="Pfam" id="PF01464">
    <property type="entry name" value="SLT"/>
    <property type="match status" value="1"/>
</dbReference>
<reference evidence="6 7" key="1">
    <citation type="submission" date="2016-10" db="EMBL/GenBank/DDBJ databases">
        <authorList>
            <person name="de Groot N.N."/>
        </authorList>
    </citation>
    <scope>NUCLEOTIDE SEQUENCE [LARGE SCALE GENOMIC DNA]</scope>
    <source>
        <strain evidence="6 7">DSM 16213</strain>
    </source>
</reference>
<accession>A0A1H8AYA9</accession>
<keyword evidence="7" id="KW-1185">Reference proteome</keyword>
<protein>
    <submittedName>
        <fullName evidence="6">Soluble lytic murein transglycosylase</fullName>
    </submittedName>
</protein>
<sequence>MPFPSLRRLAAAACMTVSAAPLLAQVDGDDVAAITFAVRQDFLNAYARAGTDDAAIRDLVTWQRLRFGDAVFSDYVAFARVRGDWPGQDLLRAEAEALIPASYDPQIVVDWFGDTPPVTGQGAVRLAQALTALRQLDAARDVVRSAWLTLELSEAGQAALLQAFGSDLSDLHAARADALLWRWLTAEAERMLPLLDDDQAALVRARIALIRKTGEPDDVLDAVPAALQGDPGLIYDRFNWLADNGRQTDAMALLSAQSTSAEALGVPWRWASWRRNLARWQMREGNAQAAYDLASRHFVTADASAESYADLEWLSGYLMLRFLDDPAQALVHFEAMSTGALGAITLGRAGYWQGRALEALGRTEDARAAYASGAQHQTSFYGLLAAEKLGVPLDPFLTGAGDPTDWQDAPILQDDLVRAAFALMQAGERGKAVQFFAEIGRRLDGPDIARVSAALAAKGQTYFEVLLGKSAAARGIIVPTAFYPLHPLTTMDLPVAPELALAIARRESEFNTEAGSPVGALGLMQLMPGTASDVSRGLGLPYDKAQLTADWRYNATLGARYLADLTERFGDSPVQIAAGYNAGPGRPRDWMAARGDPRNGDVDVIDWIELIPFNETRNYVQRVTESLPIYAARLSGETGPVRFTDLLIGEGSVVRPTASPGGALSVPAPVTGPTAEVDATAALPRPVARPVRDATVATAGPVATPGTAPTAEGETVVATTAPAAAPPFRPVARPVRADGVQTVAADATAVPAATVPQATAAAVPAIGPATGPRVTLRPILRPGG</sequence>
<dbReference type="Gene3D" id="1.10.530.10">
    <property type="match status" value="1"/>
</dbReference>
<dbReference type="SUPFAM" id="SSF48435">
    <property type="entry name" value="Bacterial muramidases"/>
    <property type="match status" value="1"/>
</dbReference>
<gene>
    <name evidence="6" type="ORF">SAMN04488003_10494</name>
</gene>
<dbReference type="SUPFAM" id="SSF53955">
    <property type="entry name" value="Lysozyme-like"/>
    <property type="match status" value="1"/>
</dbReference>
<comment type="similarity">
    <text evidence="2">Belongs to the virb1 family.</text>
</comment>
<organism evidence="6 7">
    <name type="scientific">Loktanella fryxellensis</name>
    <dbReference type="NCBI Taxonomy" id="245187"/>
    <lineage>
        <taxon>Bacteria</taxon>
        <taxon>Pseudomonadati</taxon>
        <taxon>Pseudomonadota</taxon>
        <taxon>Alphaproteobacteria</taxon>
        <taxon>Rhodobacterales</taxon>
        <taxon>Roseobacteraceae</taxon>
        <taxon>Loktanella</taxon>
    </lineage>
</organism>
<dbReference type="InterPro" id="IPR008939">
    <property type="entry name" value="Lytic_TGlycosylase_superhlx_U"/>
</dbReference>
<evidence type="ECO:0000256" key="1">
    <source>
        <dbReference type="ARBA" id="ARBA00007734"/>
    </source>
</evidence>
<dbReference type="Gene3D" id="1.25.20.10">
    <property type="entry name" value="Bacterial muramidases"/>
    <property type="match status" value="1"/>
</dbReference>
<dbReference type="InterPro" id="IPR008258">
    <property type="entry name" value="Transglycosylase_SLT_dom_1"/>
</dbReference>
<dbReference type="Proteomes" id="UP000199585">
    <property type="component" value="Unassembled WGS sequence"/>
</dbReference>
<evidence type="ECO:0000313" key="6">
    <source>
        <dbReference type="EMBL" id="SEM75720.1"/>
    </source>
</evidence>
<dbReference type="InterPro" id="IPR023346">
    <property type="entry name" value="Lysozyme-like_dom_sf"/>
</dbReference>
<dbReference type="EMBL" id="FOCI01000004">
    <property type="protein sequence ID" value="SEM75720.1"/>
    <property type="molecule type" value="Genomic_DNA"/>
</dbReference>
<evidence type="ECO:0000256" key="3">
    <source>
        <dbReference type="ARBA" id="ARBA00022729"/>
    </source>
</evidence>
<keyword evidence="3 4" id="KW-0732">Signal</keyword>
<proteinExistence type="inferred from homology"/>
<feature type="signal peptide" evidence="4">
    <location>
        <begin position="1"/>
        <end position="24"/>
    </location>
</feature>
<comment type="similarity">
    <text evidence="1">Belongs to the transglycosylase Slt family.</text>
</comment>
<feature type="domain" description="Transglycosylase SLT" evidence="5">
    <location>
        <begin position="495"/>
        <end position="596"/>
    </location>
</feature>
<name>A0A1H8AYA9_9RHOB</name>
<dbReference type="GO" id="GO:0004553">
    <property type="term" value="F:hydrolase activity, hydrolyzing O-glycosyl compounds"/>
    <property type="evidence" value="ECO:0007669"/>
    <property type="project" value="InterPro"/>
</dbReference>
<dbReference type="AlphaFoldDB" id="A0A1H8AYA9"/>